<dbReference type="AlphaFoldDB" id="A0AAV5V1B9"/>
<evidence type="ECO:0008006" key="3">
    <source>
        <dbReference type="Google" id="ProtNLM"/>
    </source>
</evidence>
<feature type="non-terminal residue" evidence="1">
    <location>
        <position position="1"/>
    </location>
</feature>
<evidence type="ECO:0000313" key="2">
    <source>
        <dbReference type="Proteomes" id="UP001432322"/>
    </source>
</evidence>
<keyword evidence="2" id="KW-1185">Reference proteome</keyword>
<dbReference type="EMBL" id="BTSY01000002">
    <property type="protein sequence ID" value="GMT13159.1"/>
    <property type="molecule type" value="Genomic_DNA"/>
</dbReference>
<sequence>QDYISGQPDEILLLIFSFIPGGKWSNEEVSALNALSLTCRRFYDFLTKEKNLRRLCHFRADLDRISIFQNATGMGIVLSGEALPCRVSVIHNYQTHVTKRSYRKMEWKLLSGGSKAPCELGIPSNLSNELRKILMRFNPRCFAIGGASFISKQATADLASCLSEFPKIRRLDLCSNLKADRNTELTPSDLARIVCNFERLFMIETRFLVNELIQSWISDEQYDNYCFKPARYSMDIVQCSAISMHNFECVSLFDHDLSMVTLSDLPDAVERRPLSKGIRWKLSLSCDEQEIDNVIQNKALKLGYTVYEVFNGKDLDKPLSTVRISWNDRLTRYSTYTFRPPLMDFYSL</sequence>
<protein>
    <recommendedName>
        <fullName evidence="3">F-box domain-containing protein</fullName>
    </recommendedName>
</protein>
<proteinExistence type="predicted"/>
<evidence type="ECO:0000313" key="1">
    <source>
        <dbReference type="EMBL" id="GMT13159.1"/>
    </source>
</evidence>
<name>A0AAV5V1B9_9BILA</name>
<organism evidence="1 2">
    <name type="scientific">Pristionchus fissidentatus</name>
    <dbReference type="NCBI Taxonomy" id="1538716"/>
    <lineage>
        <taxon>Eukaryota</taxon>
        <taxon>Metazoa</taxon>
        <taxon>Ecdysozoa</taxon>
        <taxon>Nematoda</taxon>
        <taxon>Chromadorea</taxon>
        <taxon>Rhabditida</taxon>
        <taxon>Rhabditina</taxon>
        <taxon>Diplogasteromorpha</taxon>
        <taxon>Diplogasteroidea</taxon>
        <taxon>Neodiplogasteridae</taxon>
        <taxon>Pristionchus</taxon>
    </lineage>
</organism>
<dbReference type="SUPFAM" id="SSF81383">
    <property type="entry name" value="F-box domain"/>
    <property type="match status" value="1"/>
</dbReference>
<dbReference type="Proteomes" id="UP001432322">
    <property type="component" value="Unassembled WGS sequence"/>
</dbReference>
<dbReference type="InterPro" id="IPR036047">
    <property type="entry name" value="F-box-like_dom_sf"/>
</dbReference>
<gene>
    <name evidence="1" type="ORF">PFISCL1PPCAC_4456</name>
</gene>
<comment type="caution">
    <text evidence="1">The sequence shown here is derived from an EMBL/GenBank/DDBJ whole genome shotgun (WGS) entry which is preliminary data.</text>
</comment>
<accession>A0AAV5V1B9</accession>
<reference evidence="1" key="1">
    <citation type="submission" date="2023-10" db="EMBL/GenBank/DDBJ databases">
        <title>Genome assembly of Pristionchus species.</title>
        <authorList>
            <person name="Yoshida K."/>
            <person name="Sommer R.J."/>
        </authorList>
    </citation>
    <scope>NUCLEOTIDE SEQUENCE</scope>
    <source>
        <strain evidence="1">RS5133</strain>
    </source>
</reference>